<dbReference type="Proteomes" id="UP000439123">
    <property type="component" value="Unassembled WGS sequence"/>
</dbReference>
<dbReference type="AlphaFoldDB" id="A0A653L8N2"/>
<keyword evidence="1" id="KW-0732">Signal</keyword>
<gene>
    <name evidence="2" type="ORF">AERO8C_50038</name>
</gene>
<feature type="chain" id="PRO_5024991705" evidence="1">
    <location>
        <begin position="18"/>
        <end position="204"/>
    </location>
</feature>
<proteinExistence type="predicted"/>
<evidence type="ECO:0000256" key="1">
    <source>
        <dbReference type="SAM" id="SignalP"/>
    </source>
</evidence>
<dbReference type="EMBL" id="CABWLC010000018">
    <property type="protein sequence ID" value="VXA87132.1"/>
    <property type="molecule type" value="Genomic_DNA"/>
</dbReference>
<organism evidence="2 3">
    <name type="scientific">Aeromonas veronii</name>
    <dbReference type="NCBI Taxonomy" id="654"/>
    <lineage>
        <taxon>Bacteria</taxon>
        <taxon>Pseudomonadati</taxon>
        <taxon>Pseudomonadota</taxon>
        <taxon>Gammaproteobacteria</taxon>
        <taxon>Aeromonadales</taxon>
        <taxon>Aeromonadaceae</taxon>
        <taxon>Aeromonas</taxon>
    </lineage>
</organism>
<evidence type="ECO:0000313" key="2">
    <source>
        <dbReference type="EMBL" id="VXA87132.1"/>
    </source>
</evidence>
<evidence type="ECO:0000313" key="3">
    <source>
        <dbReference type="Proteomes" id="UP000439123"/>
    </source>
</evidence>
<name>A0A653L8N2_AERVE</name>
<accession>A0A653L8N2</accession>
<reference evidence="2 3" key="1">
    <citation type="submission" date="2019-10" db="EMBL/GenBank/DDBJ databases">
        <authorList>
            <person name="Karimi E."/>
        </authorList>
    </citation>
    <scope>NUCLEOTIDE SEQUENCE [LARGE SCALE GENOMIC DNA]</scope>
    <source>
        <strain evidence="2">Aeromonas sp. 8C</strain>
    </source>
</reference>
<feature type="signal peptide" evidence="1">
    <location>
        <begin position="1"/>
        <end position="17"/>
    </location>
</feature>
<protein>
    <submittedName>
        <fullName evidence="2">Uncharacterized protein</fullName>
    </submittedName>
</protein>
<sequence length="204" mass="22180">MWCVSLVSMLASLNTSAAQGSPQWECSGNSQQILVYLDHQLLHLGGLVEGTERAVQFTRPEDGEIARLQRQIAGLLVIDKPEVGMGMVGAVAHIVVGAHTYPLFTAQQQLDIEILLMEFATAIRGWLGQILAHQTEQIETIDLGLAERSFTPVSHALHHLGHDAGQRGGQRRPLQGVQATGDHGVCFLLGISGRHLCQPMKKDL</sequence>